<dbReference type="RefSeq" id="WP_199502494.1">
    <property type="nucleotide sequence ID" value="NZ_JAEMUK010000079.1"/>
</dbReference>
<dbReference type="AlphaFoldDB" id="A0A8I1GCD2"/>
<dbReference type="GO" id="GO:0016491">
    <property type="term" value="F:oxidoreductase activity"/>
    <property type="evidence" value="ECO:0007669"/>
    <property type="project" value="UniProtKB-KW"/>
</dbReference>
<comment type="caution">
    <text evidence="7">The sequence shown here is derived from an EMBL/GenBank/DDBJ whole genome shotgun (WGS) entry which is preliminary data.</text>
</comment>
<dbReference type="InterPro" id="IPR002937">
    <property type="entry name" value="Amino_oxidase"/>
</dbReference>
<dbReference type="EMBL" id="JAEMUK010000079">
    <property type="protein sequence ID" value="MBJ7544487.1"/>
    <property type="molecule type" value="Genomic_DNA"/>
</dbReference>
<dbReference type="GO" id="GO:0016117">
    <property type="term" value="P:carotenoid biosynthetic process"/>
    <property type="evidence" value="ECO:0007669"/>
    <property type="project" value="UniProtKB-KW"/>
</dbReference>
<dbReference type="InterPro" id="IPR014105">
    <property type="entry name" value="Carotenoid/retinoid_OxRdtase"/>
</dbReference>
<evidence type="ECO:0000256" key="2">
    <source>
        <dbReference type="ARBA" id="ARBA00006046"/>
    </source>
</evidence>
<evidence type="ECO:0000259" key="6">
    <source>
        <dbReference type="Pfam" id="PF01593"/>
    </source>
</evidence>
<protein>
    <submittedName>
        <fullName evidence="7">Phytoene desaturase</fullName>
    </submittedName>
</protein>
<keyword evidence="3 5" id="KW-0125">Carotenoid biosynthesis</keyword>
<evidence type="ECO:0000256" key="1">
    <source>
        <dbReference type="ARBA" id="ARBA00004829"/>
    </source>
</evidence>
<keyword evidence="8" id="KW-1185">Reference proteome</keyword>
<dbReference type="NCBIfam" id="TIGR02734">
    <property type="entry name" value="crtI_fam"/>
    <property type="match status" value="1"/>
</dbReference>
<feature type="domain" description="Amine oxidase" evidence="6">
    <location>
        <begin position="13"/>
        <end position="320"/>
    </location>
</feature>
<proteinExistence type="inferred from homology"/>
<evidence type="ECO:0000256" key="3">
    <source>
        <dbReference type="ARBA" id="ARBA00022746"/>
    </source>
</evidence>
<dbReference type="PANTHER" id="PTHR43734">
    <property type="entry name" value="PHYTOENE DESATURASE"/>
    <property type="match status" value="1"/>
</dbReference>
<dbReference type="InterPro" id="IPR036188">
    <property type="entry name" value="FAD/NAD-bd_sf"/>
</dbReference>
<name>A0A8I1GCD2_9HYPH</name>
<accession>A0A8I1GCD2</accession>
<comment type="pathway">
    <text evidence="1 5">Carotenoid biosynthesis.</text>
</comment>
<comment type="similarity">
    <text evidence="2 5">Belongs to the carotenoid/retinoid oxidoreductase family.</text>
</comment>
<dbReference type="PANTHER" id="PTHR43734:SF7">
    <property type="entry name" value="4,4'-DIAPONEUROSPORENE OXYGENASE"/>
    <property type="match status" value="1"/>
</dbReference>
<keyword evidence="4 5" id="KW-0560">Oxidoreductase</keyword>
<organism evidence="7 8">
    <name type="scientific">Rhodomicrobium udaipurense</name>
    <dbReference type="NCBI Taxonomy" id="1202716"/>
    <lineage>
        <taxon>Bacteria</taxon>
        <taxon>Pseudomonadati</taxon>
        <taxon>Pseudomonadota</taxon>
        <taxon>Alphaproteobacteria</taxon>
        <taxon>Hyphomicrobiales</taxon>
        <taxon>Hyphomicrobiaceae</taxon>
        <taxon>Rhodomicrobium</taxon>
    </lineage>
</organism>
<evidence type="ECO:0000313" key="7">
    <source>
        <dbReference type="EMBL" id="MBJ7544487.1"/>
    </source>
</evidence>
<dbReference type="Pfam" id="PF01593">
    <property type="entry name" value="Amino_oxidase"/>
    <property type="match status" value="1"/>
</dbReference>
<gene>
    <name evidence="7" type="primary">crtI</name>
    <name evidence="7" type="ORF">JDN41_13105</name>
</gene>
<evidence type="ECO:0000256" key="4">
    <source>
        <dbReference type="ARBA" id="ARBA00023002"/>
    </source>
</evidence>
<dbReference type="Gene3D" id="3.50.50.60">
    <property type="entry name" value="FAD/NAD(P)-binding domain"/>
    <property type="match status" value="2"/>
</dbReference>
<dbReference type="NCBIfam" id="NF045637">
    <property type="entry name" value="carotdesatCrtDProt"/>
    <property type="match status" value="1"/>
</dbReference>
<dbReference type="InterPro" id="IPR054841">
    <property type="entry name" value="carotdesatCrtD"/>
</dbReference>
<dbReference type="Proteomes" id="UP000623250">
    <property type="component" value="Unassembled WGS sequence"/>
</dbReference>
<evidence type="ECO:0000256" key="5">
    <source>
        <dbReference type="RuleBase" id="RU362075"/>
    </source>
</evidence>
<sequence length="522" mass="55952">MPETRVVIVGAGIGGLSAAVNLAAEGFAVTVVEKFDKPGGKMREVDAGGAAIDAGPTVFTMREVFDAIFEKAGASLSDYLTIKPAEIIARHAWEDGSTLDLFADEERSFHAIADFAGPENAQGYRAFCREAAEIYRILDPSFIRAQKPSLPKLIWRVGPLAFSDLWRMNPYETFWNAVCRHMSDPRLRQLFARYSTYCGASPFASPATLMLVAHVEQQGVWLVEGGMHRIARALESLGRRLGVVYRYGAEVAVVTAEFGRASGVRLASGEHIAADAVVLNADPSPVAAGRLGRDAASATRRVPPRSRSLSALTLAFQAEASGLPLARHTVFFPAAPYHLEYDAIFRQRKLPPAPTVYLCAQDRDGRGDRSEDGAERFLTVVNAPALLNGSGLSLAEIEECETKTFRLMETCGLTLRPLPGALVRTAPQDFETLLPGTGGAIYGRASHGWMASFQRQGTRSTMPGLYFAGGSVHPGPGIPMAALSGALASEALLADLGLPRLLSRMATPGGMSMRSAQTIATD</sequence>
<dbReference type="SUPFAM" id="SSF51905">
    <property type="entry name" value="FAD/NAD(P)-binding domain"/>
    <property type="match status" value="1"/>
</dbReference>
<reference evidence="7 8" key="1">
    <citation type="submission" date="2020-12" db="EMBL/GenBank/DDBJ databases">
        <title>Revised draft genomes of Rhodomicrobium vannielii ATCC 17100 and Rhodomicrobium udaipurense JA643.</title>
        <authorList>
            <person name="Conners E.M."/>
            <person name="Davenport E.J."/>
            <person name="Bose A."/>
        </authorList>
    </citation>
    <scope>NUCLEOTIDE SEQUENCE [LARGE SCALE GENOMIC DNA]</scope>
    <source>
        <strain evidence="7 8">JA643</strain>
    </source>
</reference>
<evidence type="ECO:0000313" key="8">
    <source>
        <dbReference type="Proteomes" id="UP000623250"/>
    </source>
</evidence>